<feature type="domain" description="Tape measure protein N-terminal" evidence="1">
    <location>
        <begin position="78"/>
        <end position="271"/>
    </location>
</feature>
<dbReference type="NCBIfam" id="TIGR02675">
    <property type="entry name" value="tape_meas_nterm"/>
    <property type="match status" value="1"/>
</dbReference>
<evidence type="ECO:0000313" key="2">
    <source>
        <dbReference type="EMBL" id="KPL55481.1"/>
    </source>
</evidence>
<proteinExistence type="predicted"/>
<reference evidence="2 3" key="1">
    <citation type="submission" date="2015-09" db="EMBL/GenBank/DDBJ databases">
        <authorList>
            <consortium name="Swine Surveillance"/>
        </authorList>
    </citation>
    <scope>NUCLEOTIDE SEQUENCE [LARGE SCALE GENOMIC DNA]</scope>
    <source>
        <strain evidence="2 3">16</strain>
    </source>
</reference>
<dbReference type="Proteomes" id="UP000048984">
    <property type="component" value="Unassembled WGS sequence"/>
</dbReference>
<dbReference type="Pfam" id="PF20155">
    <property type="entry name" value="TMP_3"/>
    <property type="match status" value="1"/>
</dbReference>
<protein>
    <recommendedName>
        <fullName evidence="1">Tape measure protein N-terminal domain-containing protein</fullName>
    </recommendedName>
</protein>
<dbReference type="EMBL" id="LJYW01000001">
    <property type="protein sequence ID" value="KPL55481.1"/>
    <property type="molecule type" value="Genomic_DNA"/>
</dbReference>
<gene>
    <name evidence="2" type="ORF">ABB55_27275</name>
</gene>
<dbReference type="InterPro" id="IPR013491">
    <property type="entry name" value="Tape_meas_N"/>
</dbReference>
<keyword evidence="3" id="KW-1185">Reference proteome</keyword>
<dbReference type="AlphaFoldDB" id="A0A0N8GFW8"/>
<dbReference type="STRING" id="665126.ABB55_27275"/>
<sequence length="733" mass="76854">MATDLEVMTLRLEANATKFERDMQRAAGMLQKSAKAMEAQAASSVKKIEQNFSGLNTGIVSMATGAFSALAGVLSLRAFVDGADTFIRINNSLKVAGLSAEEANVTFGKLFAIAQATSTPVESLATLYSRTAAAQKSLNASSEDLIRFATATAMALKVNGTSAQEATGALLQLSQALGGGKIQAEEYNSLLDGARPLLQAAADGLKEAGGEIGKLTALVKDGKVSSEAFFRAILAGAGSLQQKIGASSKTFAASVSDLNNALMLLFGTINENLGIIEYLSKLFENAGKNISGFADRLRDVSKQTDINSLTEQLYGAYTVIQKLKAQIENLRSSSNAGAVPVIAQLEKDLQTATDRASTLLDRITTLQGRPATNGPARLQSAYDLAGSTMTDKNAQTYMNDRFGLGSGGTQPVSLKQFPLPPDVAGWQKVIDAQQKSITLLQAEADTVGKTTAERERARLVAELEADAKEKNIPLTGEYRQQIDQLASSYGRLKAQIAFANSIEGTKDRIRDLQQEITLVGLTAGEQERVKVAQQLTNEAIKAGIPLTDARRAQITALADQAGVAATRLEAVNKAQQMLDSMRSELGSVTGAFFNDLANGVKTVDALRNAFTSLRTAILNALGNQLIAALLGAPGTGLGGGLIGGLFGRAGGGAVNAGQPYRVGENGPEMFVPQSAGRIIPSSASGGGAVFNTTINAPGGDVATVAQIHRVLGDHEARIRAIMRAPMAQKRGMS</sequence>
<comment type="caution">
    <text evidence="2">The sequence shown here is derived from an EMBL/GenBank/DDBJ whole genome shotgun (WGS) entry which is preliminary data.</text>
</comment>
<evidence type="ECO:0000259" key="1">
    <source>
        <dbReference type="Pfam" id="PF20155"/>
    </source>
</evidence>
<name>A0A0N8GFW8_9HYPH</name>
<evidence type="ECO:0000313" key="3">
    <source>
        <dbReference type="Proteomes" id="UP000048984"/>
    </source>
</evidence>
<dbReference type="RefSeq" id="WP_054361647.1">
    <property type="nucleotide sequence ID" value="NZ_LJYW01000001.1"/>
</dbReference>
<organism evidence="2 3">
    <name type="scientific">Prosthecodimorpha hirschii</name>
    <dbReference type="NCBI Taxonomy" id="665126"/>
    <lineage>
        <taxon>Bacteria</taxon>
        <taxon>Pseudomonadati</taxon>
        <taxon>Pseudomonadota</taxon>
        <taxon>Alphaproteobacteria</taxon>
        <taxon>Hyphomicrobiales</taxon>
        <taxon>Ancalomicrobiaceae</taxon>
        <taxon>Prosthecodimorpha</taxon>
    </lineage>
</organism>
<reference evidence="2 3" key="2">
    <citation type="submission" date="2015-10" db="EMBL/GenBank/DDBJ databases">
        <title>Draft Genome Sequence of Prosthecomicrobium hirschii ATCC 27832.</title>
        <authorList>
            <person name="Daniel J."/>
            <person name="Givan S.A."/>
            <person name="Brun Y.V."/>
            <person name="Brown P.J."/>
        </authorList>
    </citation>
    <scope>NUCLEOTIDE SEQUENCE [LARGE SCALE GENOMIC DNA]</scope>
    <source>
        <strain evidence="2 3">16</strain>
    </source>
</reference>
<accession>A0A0N8GFW8</accession>